<evidence type="ECO:0000256" key="1">
    <source>
        <dbReference type="ARBA" id="ARBA00022741"/>
    </source>
</evidence>
<comment type="caution">
    <text evidence="5">The sequence shown here is derived from an EMBL/GenBank/DDBJ whole genome shotgun (WGS) entry which is preliminary data.</text>
</comment>
<dbReference type="SUPFAM" id="SSF52540">
    <property type="entry name" value="P-loop containing nucleoside triphosphate hydrolases"/>
    <property type="match status" value="1"/>
</dbReference>
<dbReference type="Gene3D" id="3.40.50.300">
    <property type="entry name" value="P-loop containing nucleotide triphosphate hydrolases"/>
    <property type="match status" value="1"/>
</dbReference>
<evidence type="ECO:0000256" key="2">
    <source>
        <dbReference type="ARBA" id="ARBA00022840"/>
    </source>
</evidence>
<keyword evidence="2 3" id="KW-0067">ATP-binding</keyword>
<dbReference type="InterPro" id="IPR002543">
    <property type="entry name" value="FtsK_dom"/>
</dbReference>
<dbReference type="PROSITE" id="PS50901">
    <property type="entry name" value="FTSK"/>
    <property type="match status" value="1"/>
</dbReference>
<dbReference type="Pfam" id="PF01580">
    <property type="entry name" value="FtsK_SpoIIIE"/>
    <property type="match status" value="1"/>
</dbReference>
<reference evidence="5 6" key="1">
    <citation type="submission" date="2024-03" db="EMBL/GenBank/DDBJ databases">
        <title>Human intestinal bacterial collection.</title>
        <authorList>
            <person name="Pauvert C."/>
            <person name="Hitch T.C.A."/>
            <person name="Clavel T."/>
        </authorList>
    </citation>
    <scope>NUCLEOTIDE SEQUENCE [LARGE SCALE GENOMIC DNA]</scope>
    <source>
        <strain evidence="5 6">CLA-JM-H38</strain>
    </source>
</reference>
<feature type="binding site" evidence="3">
    <location>
        <begin position="40"/>
        <end position="47"/>
    </location>
    <ligand>
        <name>ATP</name>
        <dbReference type="ChEBI" id="CHEBI:30616"/>
    </ligand>
</feature>
<accession>A0ABV1FA41</accession>
<keyword evidence="1 3" id="KW-0547">Nucleotide-binding</keyword>
<keyword evidence="6" id="KW-1185">Reference proteome</keyword>
<dbReference type="CDD" id="cd01127">
    <property type="entry name" value="TrwB_TraG_TraD_VirD4"/>
    <property type="match status" value="1"/>
</dbReference>
<dbReference type="InterPro" id="IPR027417">
    <property type="entry name" value="P-loop_NTPase"/>
</dbReference>
<dbReference type="RefSeq" id="WP_117948772.1">
    <property type="nucleotide sequence ID" value="NZ_JBBMEZ010000020.1"/>
</dbReference>
<dbReference type="InterPro" id="IPR050206">
    <property type="entry name" value="FtsK/SpoIIIE/SftA"/>
</dbReference>
<dbReference type="PANTHER" id="PTHR22683:SF41">
    <property type="entry name" value="DNA TRANSLOCASE FTSK"/>
    <property type="match status" value="1"/>
</dbReference>
<evidence type="ECO:0000313" key="5">
    <source>
        <dbReference type="EMBL" id="MEQ2470250.1"/>
    </source>
</evidence>
<evidence type="ECO:0000256" key="3">
    <source>
        <dbReference type="PROSITE-ProRule" id="PRU00289"/>
    </source>
</evidence>
<name>A0ABV1FA41_9FIRM</name>
<feature type="domain" description="FtsK" evidence="4">
    <location>
        <begin position="23"/>
        <end position="189"/>
    </location>
</feature>
<evidence type="ECO:0000259" key="4">
    <source>
        <dbReference type="PROSITE" id="PS50901"/>
    </source>
</evidence>
<evidence type="ECO:0000313" key="6">
    <source>
        <dbReference type="Proteomes" id="UP001490816"/>
    </source>
</evidence>
<organism evidence="5 6">
    <name type="scientific">Ruminococcoides intestinale</name>
    <dbReference type="NCBI Taxonomy" id="3133162"/>
    <lineage>
        <taxon>Bacteria</taxon>
        <taxon>Bacillati</taxon>
        <taxon>Bacillota</taxon>
        <taxon>Clostridia</taxon>
        <taxon>Eubacteriales</taxon>
        <taxon>Oscillospiraceae</taxon>
        <taxon>Ruminococcoides</taxon>
    </lineage>
</organism>
<sequence>MMMKCNTSFNLGIDNKALSRGFVLPLKVNCKKTPHILLCGSTGSGKTYALKYILKQLAISNSLIYLCDYKGIDFIAMQECERYYKHQNVSEGVNTVFDLLQNRMENPTLDNQACFLVFDEWSGFLASVPKKQQEEFKQKLASILMLGRGVGIFLLLAMQRCDTTNFLSGARDNFGVALGLGRLSKESARMLFSDEADLIEPKPRGHGYLRVDGQPTVEIVIPKIRDMSITDKVIKNALCE</sequence>
<proteinExistence type="predicted"/>
<gene>
    <name evidence="5" type="ORF">WMO39_07905</name>
</gene>
<dbReference type="Proteomes" id="UP001490816">
    <property type="component" value="Unassembled WGS sequence"/>
</dbReference>
<dbReference type="EMBL" id="JBBMEZ010000020">
    <property type="protein sequence ID" value="MEQ2470250.1"/>
    <property type="molecule type" value="Genomic_DNA"/>
</dbReference>
<protein>
    <submittedName>
        <fullName evidence="5">FtsK/SpoIIIE domain-containing protein</fullName>
    </submittedName>
</protein>
<dbReference type="PANTHER" id="PTHR22683">
    <property type="entry name" value="SPORULATION PROTEIN RELATED"/>
    <property type="match status" value="1"/>
</dbReference>